<feature type="transmembrane region" description="Helical" evidence="7">
    <location>
        <begin position="133"/>
        <end position="149"/>
    </location>
</feature>
<evidence type="ECO:0000256" key="4">
    <source>
        <dbReference type="ARBA" id="ARBA00022692"/>
    </source>
</evidence>
<feature type="transmembrane region" description="Helical" evidence="7">
    <location>
        <begin position="192"/>
        <end position="211"/>
    </location>
</feature>
<dbReference type="InterPro" id="IPR050366">
    <property type="entry name" value="BP-dependent_transpt_permease"/>
</dbReference>
<keyword evidence="6 7" id="KW-0472">Membrane</keyword>
<evidence type="ECO:0000256" key="3">
    <source>
        <dbReference type="ARBA" id="ARBA00022475"/>
    </source>
</evidence>
<feature type="transmembrane region" description="Helical" evidence="7">
    <location>
        <begin position="231"/>
        <end position="254"/>
    </location>
</feature>
<dbReference type="EMBL" id="BAAAYK010000038">
    <property type="protein sequence ID" value="GAA3357634.1"/>
    <property type="molecule type" value="Genomic_DNA"/>
</dbReference>
<evidence type="ECO:0000259" key="8">
    <source>
        <dbReference type="PROSITE" id="PS50928"/>
    </source>
</evidence>
<dbReference type="Pfam" id="PF00528">
    <property type="entry name" value="BPD_transp_1"/>
    <property type="match status" value="1"/>
</dbReference>
<keyword evidence="3" id="KW-1003">Cell membrane</keyword>
<dbReference type="PROSITE" id="PS50928">
    <property type="entry name" value="ABC_TM1"/>
    <property type="match status" value="1"/>
</dbReference>
<keyword evidence="10" id="KW-1185">Reference proteome</keyword>
<dbReference type="CDD" id="cd06261">
    <property type="entry name" value="TM_PBP2"/>
    <property type="match status" value="1"/>
</dbReference>
<accession>A0ABP6RN83</accession>
<evidence type="ECO:0000313" key="10">
    <source>
        <dbReference type="Proteomes" id="UP001500483"/>
    </source>
</evidence>
<dbReference type="Gene3D" id="1.10.3720.10">
    <property type="entry name" value="MetI-like"/>
    <property type="match status" value="1"/>
</dbReference>
<proteinExistence type="inferred from homology"/>
<keyword evidence="5 7" id="KW-1133">Transmembrane helix</keyword>
<reference evidence="10" key="1">
    <citation type="journal article" date="2019" name="Int. J. Syst. Evol. Microbiol.">
        <title>The Global Catalogue of Microorganisms (GCM) 10K type strain sequencing project: providing services to taxonomists for standard genome sequencing and annotation.</title>
        <authorList>
            <consortium name="The Broad Institute Genomics Platform"/>
            <consortium name="The Broad Institute Genome Sequencing Center for Infectious Disease"/>
            <person name="Wu L."/>
            <person name="Ma J."/>
        </authorList>
    </citation>
    <scope>NUCLEOTIDE SEQUENCE [LARGE SCALE GENOMIC DNA]</scope>
    <source>
        <strain evidence="10">JCM 9687</strain>
    </source>
</reference>
<keyword evidence="2 7" id="KW-0813">Transport</keyword>
<dbReference type="PANTHER" id="PTHR43386:SF25">
    <property type="entry name" value="PEPTIDE ABC TRANSPORTER PERMEASE PROTEIN"/>
    <property type="match status" value="1"/>
</dbReference>
<dbReference type="RefSeq" id="WP_344926631.1">
    <property type="nucleotide sequence ID" value="NZ_BAAAYK010000038.1"/>
</dbReference>
<evidence type="ECO:0000256" key="2">
    <source>
        <dbReference type="ARBA" id="ARBA00022448"/>
    </source>
</evidence>
<dbReference type="InterPro" id="IPR000515">
    <property type="entry name" value="MetI-like"/>
</dbReference>
<dbReference type="PANTHER" id="PTHR43386">
    <property type="entry name" value="OLIGOPEPTIDE TRANSPORT SYSTEM PERMEASE PROTEIN APPC"/>
    <property type="match status" value="1"/>
</dbReference>
<dbReference type="Proteomes" id="UP001500483">
    <property type="component" value="Unassembled WGS sequence"/>
</dbReference>
<gene>
    <name evidence="9" type="ORF">GCM10020366_26480</name>
</gene>
<evidence type="ECO:0000256" key="7">
    <source>
        <dbReference type="RuleBase" id="RU363032"/>
    </source>
</evidence>
<sequence>MRALSIRLGWVLFAAVLLLVLLGPELAPHSPSRPVGPPFAAPGAVGLVGTDHLGRDVLSRMLHGGRPLLLTSALAALVGSAVGALAGLFASLVAGSRRWAAALVLRPLDVLAAVPPILVLLLVLTALPDRTGLVLAVVLTGAPLTARVARAAADQVLGRGHLEAAIARGEGWGWLLGREVLPLVAGPLLADAVLRFVSAVYLAAAAGFLGLSGTDSDWGLLIVEALPGVSLQPWALLAPVLGIALLAVGTHFIADGAGRRARSVIA</sequence>
<dbReference type="SUPFAM" id="SSF161098">
    <property type="entry name" value="MetI-like"/>
    <property type="match status" value="1"/>
</dbReference>
<comment type="subcellular location">
    <subcellularLocation>
        <location evidence="1 7">Cell membrane</location>
        <topology evidence="1 7">Multi-pass membrane protein</topology>
    </subcellularLocation>
</comment>
<dbReference type="InterPro" id="IPR035906">
    <property type="entry name" value="MetI-like_sf"/>
</dbReference>
<feature type="transmembrane region" description="Helical" evidence="7">
    <location>
        <begin position="107"/>
        <end position="127"/>
    </location>
</feature>
<evidence type="ECO:0000256" key="5">
    <source>
        <dbReference type="ARBA" id="ARBA00022989"/>
    </source>
</evidence>
<name>A0ABP6RN83_9PSEU</name>
<evidence type="ECO:0000256" key="6">
    <source>
        <dbReference type="ARBA" id="ARBA00023136"/>
    </source>
</evidence>
<evidence type="ECO:0000313" key="9">
    <source>
        <dbReference type="EMBL" id="GAA3357634.1"/>
    </source>
</evidence>
<feature type="transmembrane region" description="Helical" evidence="7">
    <location>
        <begin position="68"/>
        <end position="95"/>
    </location>
</feature>
<feature type="domain" description="ABC transmembrane type-1" evidence="8">
    <location>
        <begin position="69"/>
        <end position="254"/>
    </location>
</feature>
<organism evidence="9 10">
    <name type="scientific">Saccharopolyspora gregorii</name>
    <dbReference type="NCBI Taxonomy" id="33914"/>
    <lineage>
        <taxon>Bacteria</taxon>
        <taxon>Bacillati</taxon>
        <taxon>Actinomycetota</taxon>
        <taxon>Actinomycetes</taxon>
        <taxon>Pseudonocardiales</taxon>
        <taxon>Pseudonocardiaceae</taxon>
        <taxon>Saccharopolyspora</taxon>
    </lineage>
</organism>
<protein>
    <submittedName>
        <fullName evidence="9">ABC transporter permease</fullName>
    </submittedName>
</protein>
<comment type="caution">
    <text evidence="9">The sequence shown here is derived from an EMBL/GenBank/DDBJ whole genome shotgun (WGS) entry which is preliminary data.</text>
</comment>
<keyword evidence="4 7" id="KW-0812">Transmembrane</keyword>
<evidence type="ECO:0000256" key="1">
    <source>
        <dbReference type="ARBA" id="ARBA00004651"/>
    </source>
</evidence>
<comment type="similarity">
    <text evidence="7">Belongs to the binding-protein-dependent transport system permease family.</text>
</comment>